<dbReference type="EMBL" id="MTKT01004994">
    <property type="protein sequence ID" value="OWM68443.1"/>
    <property type="molecule type" value="Genomic_DNA"/>
</dbReference>
<evidence type="ECO:0000313" key="1">
    <source>
        <dbReference type="EMBL" id="OWM68443.1"/>
    </source>
</evidence>
<evidence type="ECO:0000313" key="2">
    <source>
        <dbReference type="Proteomes" id="UP000197138"/>
    </source>
</evidence>
<protein>
    <submittedName>
        <fullName evidence="1">Uncharacterized protein</fullName>
    </submittedName>
</protein>
<sequence length="65" mass="7478">MFRTGWGQEDGEVAVKVKEPVMGLRGKRATAEKKLKKKGWAFRAELVACLSFQPRRSRRREGDDQ</sequence>
<comment type="caution">
    <text evidence="1">The sequence shown here is derived from an EMBL/GenBank/DDBJ whole genome shotgun (WGS) entry which is preliminary data.</text>
</comment>
<name>A0A218W7D5_PUNGR</name>
<dbReference type="AlphaFoldDB" id="A0A218W7D5"/>
<proteinExistence type="predicted"/>
<reference evidence="2" key="1">
    <citation type="journal article" date="2017" name="Plant J.">
        <title>The pomegranate (Punica granatum L.) genome and the genomics of punicalagin biosynthesis.</title>
        <authorList>
            <person name="Qin G."/>
            <person name="Xu C."/>
            <person name="Ming R."/>
            <person name="Tang H."/>
            <person name="Guyot R."/>
            <person name="Kramer E.M."/>
            <person name="Hu Y."/>
            <person name="Yi X."/>
            <person name="Qi Y."/>
            <person name="Xu X."/>
            <person name="Gao Z."/>
            <person name="Pan H."/>
            <person name="Jian J."/>
            <person name="Tian Y."/>
            <person name="Yue Z."/>
            <person name="Xu Y."/>
        </authorList>
    </citation>
    <scope>NUCLEOTIDE SEQUENCE [LARGE SCALE GENOMIC DNA]</scope>
    <source>
        <strain evidence="2">cv. Dabenzi</strain>
    </source>
</reference>
<accession>A0A218W7D5</accession>
<dbReference type="Proteomes" id="UP000197138">
    <property type="component" value="Unassembled WGS sequence"/>
</dbReference>
<organism evidence="1 2">
    <name type="scientific">Punica granatum</name>
    <name type="common">Pomegranate</name>
    <dbReference type="NCBI Taxonomy" id="22663"/>
    <lineage>
        <taxon>Eukaryota</taxon>
        <taxon>Viridiplantae</taxon>
        <taxon>Streptophyta</taxon>
        <taxon>Embryophyta</taxon>
        <taxon>Tracheophyta</taxon>
        <taxon>Spermatophyta</taxon>
        <taxon>Magnoliopsida</taxon>
        <taxon>eudicotyledons</taxon>
        <taxon>Gunneridae</taxon>
        <taxon>Pentapetalae</taxon>
        <taxon>rosids</taxon>
        <taxon>malvids</taxon>
        <taxon>Myrtales</taxon>
        <taxon>Lythraceae</taxon>
        <taxon>Punica</taxon>
    </lineage>
</organism>
<gene>
    <name evidence="1" type="ORF">CDL15_Pgr026987</name>
</gene>